<dbReference type="PANTHER" id="PTHR30461:SF23">
    <property type="entry name" value="DNA RECOMBINASE-RELATED"/>
    <property type="match status" value="1"/>
</dbReference>
<dbReference type="PROSITE" id="PS51737">
    <property type="entry name" value="RECOMBINASE_DNA_BIND"/>
    <property type="match status" value="1"/>
</dbReference>
<comment type="caution">
    <text evidence="4">The sequence shown here is derived from an EMBL/GenBank/DDBJ whole genome shotgun (WGS) entry which is preliminary data.</text>
</comment>
<name>A0ABW9LUN6_9MYCO</name>
<evidence type="ECO:0000313" key="5">
    <source>
        <dbReference type="Proteomes" id="UP001635817"/>
    </source>
</evidence>
<keyword evidence="1" id="KW-0175">Coiled coil</keyword>
<evidence type="ECO:0000259" key="2">
    <source>
        <dbReference type="PROSITE" id="PS51736"/>
    </source>
</evidence>
<dbReference type="Proteomes" id="UP001635817">
    <property type="component" value="Unassembled WGS sequence"/>
</dbReference>
<dbReference type="InterPro" id="IPR038109">
    <property type="entry name" value="DNA_bind_recomb_sf"/>
</dbReference>
<dbReference type="InterPro" id="IPR036162">
    <property type="entry name" value="Resolvase-like_N_sf"/>
</dbReference>
<feature type="domain" description="Resolvase/invertase-type recombinase catalytic" evidence="2">
    <location>
        <begin position="4"/>
        <end position="152"/>
    </location>
</feature>
<sequence length="493" mass="54816">MKERAVLYARISYDRTGDEVGVQRQLHDMRELANTRGYEVVAEVAENDISASKGLRRPGYEQVWQMVTDEQVDHVVVWHTSRLVRGRGDRAAVINTFGNHGVGIVAVKGPSLDLRSAYGRGIADLMTAFDSMEGEVKAERVSAAITDLARRGKSWGICPYGWDRIGKGINADQVENTHEADIVRELVDRLLAGESLNELQRDMNDRDEPSPGFCQWMKLPEATREQRLAKGRKSPSRAWAKSTVRTLVQRDVNVGVRSRSGGVDLAGDWPAIVDRAKHDRVLALLKSPERRLHSGPRPGARKHLITNGIGKCGVCGDVLRVARRNGRRDQVLIYTCNGPKGCTGRMQEPVDRLVGKFVVARMAQPDALDWLMGDDDEARRLAQKCDELQRQLDDAADSYADGKLNVRILERITARLAPELEEAQRQRDAAVRSVDISALRPLAGPEAAARWEAMSVAAQRAVLEALGCEVVILPRAKHGPGFEPESIRIEWRK</sequence>
<evidence type="ECO:0000256" key="1">
    <source>
        <dbReference type="SAM" id="Coils"/>
    </source>
</evidence>
<dbReference type="Pfam" id="PF00239">
    <property type="entry name" value="Resolvase"/>
    <property type="match status" value="1"/>
</dbReference>
<dbReference type="Gene3D" id="3.40.50.1390">
    <property type="entry name" value="Resolvase, N-terminal catalytic domain"/>
    <property type="match status" value="1"/>
</dbReference>
<dbReference type="InterPro" id="IPR011109">
    <property type="entry name" value="DNA_bind_recombinase_dom"/>
</dbReference>
<proteinExistence type="predicted"/>
<reference evidence="4 5" key="1">
    <citation type="submission" date="2024-12" db="EMBL/GenBank/DDBJ databases">
        <title>The coexistence of Mycolicibacterium septicum and Mycolicibacterium nivoides in clinical samples.</title>
        <authorList>
            <person name="Wang C."/>
            <person name="Feng Y."/>
            <person name="Zong Z."/>
        </authorList>
    </citation>
    <scope>NUCLEOTIDE SEQUENCE [LARGE SCALE GENOMIC DNA]</scope>
    <source>
        <strain evidence="4 5">120310</strain>
    </source>
</reference>
<organism evidence="4 5">
    <name type="scientific">Mycolicibacterium septicum</name>
    <dbReference type="NCBI Taxonomy" id="98668"/>
    <lineage>
        <taxon>Bacteria</taxon>
        <taxon>Bacillati</taxon>
        <taxon>Actinomycetota</taxon>
        <taxon>Actinomycetes</taxon>
        <taxon>Mycobacteriales</taxon>
        <taxon>Mycobacteriaceae</taxon>
        <taxon>Mycolicibacterium</taxon>
    </lineage>
</organism>
<dbReference type="InterPro" id="IPR006119">
    <property type="entry name" value="Resolv_N"/>
</dbReference>
<dbReference type="EMBL" id="JBKBDE010000002">
    <property type="protein sequence ID" value="MFN6550678.1"/>
    <property type="molecule type" value="Genomic_DNA"/>
</dbReference>
<dbReference type="InterPro" id="IPR050639">
    <property type="entry name" value="SSR_resolvase"/>
</dbReference>
<dbReference type="Gene3D" id="3.90.1750.20">
    <property type="entry name" value="Putative Large Serine Recombinase, Chain B, Domain 2"/>
    <property type="match status" value="1"/>
</dbReference>
<evidence type="ECO:0000313" key="4">
    <source>
        <dbReference type="EMBL" id="MFN6550678.1"/>
    </source>
</evidence>
<protein>
    <submittedName>
        <fullName evidence="4">Recombinase family protein</fullName>
    </submittedName>
</protein>
<dbReference type="RefSeq" id="WP_409549464.1">
    <property type="nucleotide sequence ID" value="NZ_JBKBDE010000002.1"/>
</dbReference>
<dbReference type="Pfam" id="PF07508">
    <property type="entry name" value="Recombinase"/>
    <property type="match status" value="1"/>
</dbReference>
<dbReference type="PROSITE" id="PS51736">
    <property type="entry name" value="RECOMBINASES_3"/>
    <property type="match status" value="1"/>
</dbReference>
<dbReference type="CDD" id="cd00338">
    <property type="entry name" value="Ser_Recombinase"/>
    <property type="match status" value="1"/>
</dbReference>
<dbReference type="SMART" id="SM00857">
    <property type="entry name" value="Resolvase"/>
    <property type="match status" value="1"/>
</dbReference>
<gene>
    <name evidence="4" type="ORF">ACK4CP_09765</name>
</gene>
<evidence type="ECO:0000259" key="3">
    <source>
        <dbReference type="PROSITE" id="PS51737"/>
    </source>
</evidence>
<dbReference type="SUPFAM" id="SSF53041">
    <property type="entry name" value="Resolvase-like"/>
    <property type="match status" value="1"/>
</dbReference>
<feature type="coiled-coil region" evidence="1">
    <location>
        <begin position="371"/>
        <end position="398"/>
    </location>
</feature>
<keyword evidence="5" id="KW-1185">Reference proteome</keyword>
<dbReference type="PANTHER" id="PTHR30461">
    <property type="entry name" value="DNA-INVERTASE FROM LAMBDOID PROPHAGE"/>
    <property type="match status" value="1"/>
</dbReference>
<accession>A0ABW9LUN6</accession>
<feature type="domain" description="Recombinase" evidence="3">
    <location>
        <begin position="159"/>
        <end position="291"/>
    </location>
</feature>